<protein>
    <submittedName>
        <fullName evidence="1">Uncharacterized protein</fullName>
    </submittedName>
</protein>
<evidence type="ECO:0000313" key="1">
    <source>
        <dbReference type="EMBL" id="GAK69374.1"/>
    </source>
</evidence>
<accession>A0A081CRS8</accession>
<comment type="caution">
    <text evidence="1">The sequence shown here is derived from an EMBL/GenBank/DDBJ whole genome shotgun (WGS) entry which is preliminary data.</text>
</comment>
<proteinExistence type="predicted"/>
<sequence length="55" mass="6392">MYRVSYGPTAFSKSLQFLISNVVYRRQRPQIAARDTYKRRWILTMTYEAGADGGT</sequence>
<dbReference type="Proteomes" id="UP000028701">
    <property type="component" value="Unassembled WGS sequence"/>
</dbReference>
<evidence type="ECO:0000313" key="2">
    <source>
        <dbReference type="Proteomes" id="UP000028701"/>
    </source>
</evidence>
<reference evidence="1 2" key="1">
    <citation type="submission" date="2014-08" db="EMBL/GenBank/DDBJ databases">
        <title>Whole genome shotgun sequence of Rhizobium rubi NBRC 13261.</title>
        <authorList>
            <person name="Katano-Makiyama Y."/>
            <person name="Hosoyama A."/>
            <person name="Hashimoto M."/>
            <person name="Hosoyama Y."/>
            <person name="Noguchi M."/>
            <person name="Tsuchikane K."/>
            <person name="Uohara A."/>
            <person name="Ohji S."/>
            <person name="Ichikawa N."/>
            <person name="Kimura A."/>
            <person name="Yamazoe A."/>
            <person name="Fujita N."/>
        </authorList>
    </citation>
    <scope>NUCLEOTIDE SEQUENCE [LARGE SCALE GENOMIC DNA]</scope>
    <source>
        <strain evidence="1 2">NBRC 13261</strain>
    </source>
</reference>
<organism evidence="1 2">
    <name type="scientific">Agrobacterium rubi TR3 = NBRC 13261</name>
    <dbReference type="NCBI Taxonomy" id="1368415"/>
    <lineage>
        <taxon>Bacteria</taxon>
        <taxon>Pseudomonadati</taxon>
        <taxon>Pseudomonadota</taxon>
        <taxon>Alphaproteobacteria</taxon>
        <taxon>Hyphomicrobiales</taxon>
        <taxon>Rhizobiaceae</taxon>
        <taxon>Rhizobium/Agrobacterium group</taxon>
        <taxon>Agrobacterium</taxon>
    </lineage>
</organism>
<dbReference type="EMBL" id="BBJU01000005">
    <property type="protein sequence ID" value="GAK69374.1"/>
    <property type="molecule type" value="Genomic_DNA"/>
</dbReference>
<dbReference type="AlphaFoldDB" id="A0A081CRS8"/>
<gene>
    <name evidence="1" type="ORF">RRU01S_05_00160</name>
</gene>
<name>A0A081CRS8_9HYPH</name>